<proteinExistence type="predicted"/>
<dbReference type="Proteomes" id="UP000315295">
    <property type="component" value="Unassembled WGS sequence"/>
</dbReference>
<dbReference type="EMBL" id="VIEB01001394">
    <property type="protein sequence ID" value="TQD72509.1"/>
    <property type="molecule type" value="Genomic_DNA"/>
</dbReference>
<sequence>MGASLTISRLLKAPNSLVVSTITTAATPKTSIFSPKSFSSKISSTPLTQNLSSASPPSPSNQSLPPSPSTTSVPERPSPTSTVSDPLLPRYELRDRLRGVAAV</sequence>
<feature type="compositionally biased region" description="Low complexity" evidence="1">
    <location>
        <begin position="35"/>
        <end position="84"/>
    </location>
</feature>
<accession>A0A540KE81</accession>
<evidence type="ECO:0000256" key="1">
    <source>
        <dbReference type="SAM" id="MobiDB-lite"/>
    </source>
</evidence>
<name>A0A540KE81_MALBA</name>
<evidence type="ECO:0000313" key="2">
    <source>
        <dbReference type="EMBL" id="TQD72509.1"/>
    </source>
</evidence>
<keyword evidence="3" id="KW-1185">Reference proteome</keyword>
<comment type="caution">
    <text evidence="2">The sequence shown here is derived from an EMBL/GenBank/DDBJ whole genome shotgun (WGS) entry which is preliminary data.</text>
</comment>
<protein>
    <submittedName>
        <fullName evidence="2">Uncharacterized protein</fullName>
    </submittedName>
</protein>
<organism evidence="2 3">
    <name type="scientific">Malus baccata</name>
    <name type="common">Siberian crab apple</name>
    <name type="synonym">Pyrus baccata</name>
    <dbReference type="NCBI Taxonomy" id="106549"/>
    <lineage>
        <taxon>Eukaryota</taxon>
        <taxon>Viridiplantae</taxon>
        <taxon>Streptophyta</taxon>
        <taxon>Embryophyta</taxon>
        <taxon>Tracheophyta</taxon>
        <taxon>Spermatophyta</taxon>
        <taxon>Magnoliopsida</taxon>
        <taxon>eudicotyledons</taxon>
        <taxon>Gunneridae</taxon>
        <taxon>Pentapetalae</taxon>
        <taxon>rosids</taxon>
        <taxon>fabids</taxon>
        <taxon>Rosales</taxon>
        <taxon>Rosaceae</taxon>
        <taxon>Amygdaloideae</taxon>
        <taxon>Maleae</taxon>
        <taxon>Malus</taxon>
    </lineage>
</organism>
<evidence type="ECO:0000313" key="3">
    <source>
        <dbReference type="Proteomes" id="UP000315295"/>
    </source>
</evidence>
<dbReference type="AlphaFoldDB" id="A0A540KE81"/>
<gene>
    <name evidence="2" type="ORF">C1H46_041961</name>
</gene>
<reference evidence="2 3" key="1">
    <citation type="journal article" date="2019" name="G3 (Bethesda)">
        <title>Sequencing of a Wild Apple (Malus baccata) Genome Unravels the Differences Between Cultivated and Wild Apple Species Regarding Disease Resistance and Cold Tolerance.</title>
        <authorList>
            <person name="Chen X."/>
        </authorList>
    </citation>
    <scope>NUCLEOTIDE SEQUENCE [LARGE SCALE GENOMIC DNA]</scope>
    <source>
        <strain evidence="3">cv. Shandingzi</strain>
        <tissue evidence="2">Leaves</tissue>
    </source>
</reference>
<feature type="region of interest" description="Disordered" evidence="1">
    <location>
        <begin position="35"/>
        <end position="90"/>
    </location>
</feature>